<dbReference type="InterPro" id="IPR036523">
    <property type="entry name" value="SurE-like_sf"/>
</dbReference>
<dbReference type="InterPro" id="IPR002828">
    <property type="entry name" value="SurE-like_Pase/nucleotidase"/>
</dbReference>
<feature type="binding site" evidence="5">
    <location>
        <position position="9"/>
    </location>
    <ligand>
        <name>a divalent metal cation</name>
        <dbReference type="ChEBI" id="CHEBI:60240"/>
    </ligand>
</feature>
<dbReference type="NCBIfam" id="TIGR00087">
    <property type="entry name" value="surE"/>
    <property type="match status" value="1"/>
</dbReference>
<feature type="binding site" evidence="5">
    <location>
        <position position="40"/>
    </location>
    <ligand>
        <name>a divalent metal cation</name>
        <dbReference type="ChEBI" id="CHEBI:60240"/>
    </ligand>
</feature>
<dbReference type="InterPro" id="IPR030048">
    <property type="entry name" value="SurE"/>
</dbReference>
<keyword evidence="8" id="KW-1185">Reference proteome</keyword>
<feature type="domain" description="Survival protein SurE-like phosphatase/nucleotidase" evidence="6">
    <location>
        <begin position="3"/>
        <end position="190"/>
    </location>
</feature>
<comment type="caution">
    <text evidence="7">The sequence shown here is derived from an EMBL/GenBank/DDBJ whole genome shotgun (WGS) entry which is preliminary data.</text>
</comment>
<comment type="catalytic activity">
    <reaction evidence="1 5">
        <text>a ribonucleoside 5'-phosphate + H2O = a ribonucleoside + phosphate</text>
        <dbReference type="Rhea" id="RHEA:12484"/>
        <dbReference type="ChEBI" id="CHEBI:15377"/>
        <dbReference type="ChEBI" id="CHEBI:18254"/>
        <dbReference type="ChEBI" id="CHEBI:43474"/>
        <dbReference type="ChEBI" id="CHEBI:58043"/>
        <dbReference type="EC" id="3.1.3.5"/>
    </reaction>
</comment>
<comment type="similarity">
    <text evidence="2 5">Belongs to the SurE nucleotidase family.</text>
</comment>
<dbReference type="PANTHER" id="PTHR30457">
    <property type="entry name" value="5'-NUCLEOTIDASE SURE"/>
    <property type="match status" value="1"/>
</dbReference>
<comment type="function">
    <text evidence="5">Nucleotidase that shows phosphatase activity on nucleoside 5'-monophosphates.</text>
</comment>
<dbReference type="SUPFAM" id="SSF64167">
    <property type="entry name" value="SurE-like"/>
    <property type="match status" value="1"/>
</dbReference>
<evidence type="ECO:0000256" key="5">
    <source>
        <dbReference type="HAMAP-Rule" id="MF_00060"/>
    </source>
</evidence>
<keyword evidence="5" id="KW-0547">Nucleotide-binding</keyword>
<reference evidence="7 8" key="1">
    <citation type="submission" date="2018-08" db="EMBL/GenBank/DDBJ databases">
        <title>Draft genome sequence of Psychrilyobacter sp. strain SD5 isolated from Black Sea water.</title>
        <authorList>
            <person name="Yadav S."/>
            <person name="Villanueva L."/>
            <person name="Damste J.S.S."/>
        </authorList>
    </citation>
    <scope>NUCLEOTIDE SEQUENCE [LARGE SCALE GENOMIC DNA]</scope>
    <source>
        <strain evidence="7 8">SD5</strain>
    </source>
</reference>
<keyword evidence="5" id="KW-0963">Cytoplasm</keyword>
<evidence type="ECO:0000313" key="8">
    <source>
        <dbReference type="Proteomes" id="UP000263486"/>
    </source>
</evidence>
<comment type="subcellular location">
    <subcellularLocation>
        <location evidence="5">Cytoplasm</location>
    </subcellularLocation>
</comment>
<evidence type="ECO:0000256" key="1">
    <source>
        <dbReference type="ARBA" id="ARBA00000815"/>
    </source>
</evidence>
<evidence type="ECO:0000256" key="4">
    <source>
        <dbReference type="ARBA" id="ARBA00022801"/>
    </source>
</evidence>
<feature type="binding site" evidence="5">
    <location>
        <position position="97"/>
    </location>
    <ligand>
        <name>a divalent metal cation</name>
        <dbReference type="ChEBI" id="CHEBI:60240"/>
    </ligand>
</feature>
<comment type="cofactor">
    <cofactor evidence="5">
        <name>a divalent metal cation</name>
        <dbReference type="ChEBI" id="CHEBI:60240"/>
    </cofactor>
    <text evidence="5">Binds 1 divalent metal cation per subunit.</text>
</comment>
<keyword evidence="3 5" id="KW-0479">Metal-binding</keyword>
<evidence type="ECO:0000256" key="3">
    <source>
        <dbReference type="ARBA" id="ARBA00022723"/>
    </source>
</evidence>
<gene>
    <name evidence="5" type="primary">surE</name>
    <name evidence="7" type="ORF">DYH56_00170</name>
</gene>
<dbReference type="NCBIfam" id="NF001490">
    <property type="entry name" value="PRK00346.1-4"/>
    <property type="match status" value="1"/>
</dbReference>
<dbReference type="Proteomes" id="UP000263486">
    <property type="component" value="Unassembled WGS sequence"/>
</dbReference>
<protein>
    <recommendedName>
        <fullName evidence="5">5'-nucleotidase SurE</fullName>
        <ecNumber evidence="5">3.1.3.5</ecNumber>
    </recommendedName>
    <alternativeName>
        <fullName evidence="5">Nucleoside 5'-monophosphate phosphohydrolase</fullName>
    </alternativeName>
</protein>
<dbReference type="RefSeq" id="WP_114640822.1">
    <property type="nucleotide sequence ID" value="NZ_JAACIO010000001.1"/>
</dbReference>
<evidence type="ECO:0000259" key="6">
    <source>
        <dbReference type="Pfam" id="PF01975"/>
    </source>
</evidence>
<evidence type="ECO:0000313" key="7">
    <source>
        <dbReference type="EMBL" id="REI43102.1"/>
    </source>
</evidence>
<feature type="binding site" evidence="5">
    <location>
        <position position="8"/>
    </location>
    <ligand>
        <name>a divalent metal cation</name>
        <dbReference type="ChEBI" id="CHEBI:60240"/>
    </ligand>
</feature>
<keyword evidence="4 5" id="KW-0378">Hydrolase</keyword>
<sequence>MNILISNDDGIYAEGIKILVSYLQDAGHTTYVVAPLEEQSGTGHGITLHQPMRVREVYRDNNFFGHSVSGKPADTIKVALAHLYDEKEIDFVISGINRGANLGTDLFYSGTFAAASEGTFWRKNAIALSLIVDGNDLYFESAGEFIAEYLKTIKDLKFPIGTLLNINVPNLPMEEIKGVKYTKQSNRKFQEKLIEREDSQGNKYFWLGGHPVKGDHVENSDLDAIENGYISVTPVKLNLYDNELEVLLKENTKKEKYEINRS</sequence>
<dbReference type="EC" id="3.1.3.5" evidence="5"/>
<dbReference type="Gene3D" id="3.40.1210.10">
    <property type="entry name" value="Survival protein SurE-like phosphatase/nucleotidase"/>
    <property type="match status" value="1"/>
</dbReference>
<dbReference type="PANTHER" id="PTHR30457:SF0">
    <property type="entry name" value="PHOSPHATASE, PUTATIVE (AFU_ORTHOLOGUE AFUA_4G01070)-RELATED"/>
    <property type="match status" value="1"/>
</dbReference>
<evidence type="ECO:0000256" key="2">
    <source>
        <dbReference type="ARBA" id="ARBA00011062"/>
    </source>
</evidence>
<dbReference type="HAMAP" id="MF_00060">
    <property type="entry name" value="SurE"/>
    <property type="match status" value="1"/>
</dbReference>
<accession>A0ABX9KKM8</accession>
<dbReference type="Pfam" id="PF01975">
    <property type="entry name" value="SurE"/>
    <property type="match status" value="1"/>
</dbReference>
<name>A0ABX9KKM8_9FUSO</name>
<proteinExistence type="inferred from homology"/>
<organism evidence="7 8">
    <name type="scientific">Psychrilyobacter piezotolerans</name>
    <dbReference type="NCBI Taxonomy" id="2293438"/>
    <lineage>
        <taxon>Bacteria</taxon>
        <taxon>Fusobacteriati</taxon>
        <taxon>Fusobacteriota</taxon>
        <taxon>Fusobacteriia</taxon>
        <taxon>Fusobacteriales</taxon>
        <taxon>Fusobacteriaceae</taxon>
        <taxon>Psychrilyobacter</taxon>
    </lineage>
</organism>
<dbReference type="EMBL" id="QUAJ01000001">
    <property type="protein sequence ID" value="REI43102.1"/>
    <property type="molecule type" value="Genomic_DNA"/>
</dbReference>